<proteinExistence type="predicted"/>
<name>A0A6C0I8T3_9ZZZZ</name>
<dbReference type="AlphaFoldDB" id="A0A6C0I8T3"/>
<organism evidence="1">
    <name type="scientific">viral metagenome</name>
    <dbReference type="NCBI Taxonomy" id="1070528"/>
    <lineage>
        <taxon>unclassified sequences</taxon>
        <taxon>metagenomes</taxon>
        <taxon>organismal metagenomes</taxon>
    </lineage>
</organism>
<sequence length="529" mass="61945">MEEHEGYLRDGECYCDSCAYDLFDQPMPKSKYTDEMWENFHKKQELEQQELVFECYDCGVIIGEKEGCFSDGQRICDMCNYELTVSERPSTYYFDENNEKFDKMAEANIEADTVARLEEDVWEELAKIVLHDKEFEQTPVKSIIPDDAIVIDDDYVYCNTYDEAKEMLKRASFNKNEVVQDLPHAYIVSQNNSKFWFKLSKDIKEPTKFIIYVYASKDEVAKKYIRRMLEECMYRIDYLISPEDYQSESDDCATEEDMANFYREQEADIARLEQNDMEQNDIDVVNMGSNYETYYTNKALCVTCGEINYAEPVCEVEGHSRMVCCDCIEIVNHCEECNNLTLDYVYDSTNDNGVNRDLCFDCKFKTKEREQMPLAVHLLLRSNIQFLSDKQFYILTDYAELAQLTIFDAYRYKSRCHFYDCDRMVAPSEWNAEQSLQFCCKRHNEMSQLIGCHCQNVNDGTDYDGEYEEATCKMCYNSNYETNMIPRIALKNSDLGVKPIVSAICVFNEGIKMSNVLAESLVDLCEYFI</sequence>
<evidence type="ECO:0000313" key="1">
    <source>
        <dbReference type="EMBL" id="QHT88777.1"/>
    </source>
</evidence>
<reference evidence="1" key="1">
    <citation type="journal article" date="2020" name="Nature">
        <title>Giant virus diversity and host interactions through global metagenomics.</title>
        <authorList>
            <person name="Schulz F."/>
            <person name="Roux S."/>
            <person name="Paez-Espino D."/>
            <person name="Jungbluth S."/>
            <person name="Walsh D.A."/>
            <person name="Denef V.J."/>
            <person name="McMahon K.D."/>
            <person name="Konstantinidis K.T."/>
            <person name="Eloe-Fadrosh E.A."/>
            <person name="Kyrpides N.C."/>
            <person name="Woyke T."/>
        </authorList>
    </citation>
    <scope>NUCLEOTIDE SEQUENCE</scope>
    <source>
        <strain evidence="1">GVMAG-M-3300023184-51</strain>
    </source>
</reference>
<protein>
    <submittedName>
        <fullName evidence="1">Uncharacterized protein</fullName>
    </submittedName>
</protein>
<dbReference type="EMBL" id="MN740123">
    <property type="protein sequence ID" value="QHT88777.1"/>
    <property type="molecule type" value="Genomic_DNA"/>
</dbReference>
<accession>A0A6C0I8T3</accession>